<reference evidence="2 3" key="1">
    <citation type="submission" date="2023-01" db="EMBL/GenBank/DDBJ databases">
        <title>Analysis of 21 Apiospora genomes using comparative genomics revels a genus with tremendous synthesis potential of carbohydrate active enzymes and secondary metabolites.</title>
        <authorList>
            <person name="Sorensen T."/>
        </authorList>
    </citation>
    <scope>NUCLEOTIDE SEQUENCE [LARGE SCALE GENOMIC DNA]</scope>
    <source>
        <strain evidence="2 3">CBS 20057</strain>
    </source>
</reference>
<name>A0ABR1RBQ3_9PEZI</name>
<dbReference type="Proteomes" id="UP001396898">
    <property type="component" value="Unassembled WGS sequence"/>
</dbReference>
<dbReference type="Gene3D" id="3.40.50.300">
    <property type="entry name" value="P-loop containing nucleotide triphosphate hydrolases"/>
    <property type="match status" value="1"/>
</dbReference>
<gene>
    <name evidence="2" type="ORF">PG991_010587</name>
</gene>
<dbReference type="Pfam" id="PF17107">
    <property type="entry name" value="SesA"/>
    <property type="match status" value="1"/>
</dbReference>
<feature type="domain" description="NACHT-NTPase and P-loop NTPases N-terminal" evidence="1">
    <location>
        <begin position="10"/>
        <end position="119"/>
    </location>
</feature>
<dbReference type="SUPFAM" id="SSF52540">
    <property type="entry name" value="P-loop containing nucleoside triphosphate hydrolases"/>
    <property type="match status" value="1"/>
</dbReference>
<sequence length="652" mass="72614">MSGAEVLGVISAVIRIVDGMKQLYDAASDTSGLPEAFRAVAARLPLVRAIVTSVHHHLERDGFDASPAASGDLKKLFDKVVPLDDDPPRDRYLKLARTLGKGAKVETLMAGLMTDVQLLVSKTGLESSTALQVHELRQAIQEISDMEPSIPDHEFPRETFTNNHYGSGSQTNNNVAGNAKVAQNYGSGKQYLAETQNFVRYERPETPPYPSAILPFGRDKDFTLRGDILDRIRRACDEPGSRVALVGLGGVGRKSQLAIEYAYRVREESPDTWIFWVHASNAARFGQGFREIADHVKIPGRNDPQCNIFQLVRYWLRGGRNRRWRLILDNVDDASFLMKGDENYAGSPGQTNPLRLVDYLPACPNGSILITSRTRAAARELVNGSDIISVEPMSQAQAVALIETKLPAEQDRNLTEELASALECMPLAIIEATAYISQRRTLWSVQRYLEQFNLSEPSKAGLLGHEGGHLRRDGEAENSILVTWRISFDHIRQVRPRAADLLALMSFFDCQGIPTYIFRGCRLRGCSEDACTAQDETSGCSSPFDDEDFLLLRDYCFISFSKQADPPENAGSLEMHRLVQVATRMWLQESGTYERMKVEFLELLGLHLPSGLYENWATWRLLLPHARSAEKLETGGTAGSPRSRLAWAAVLY</sequence>
<dbReference type="PANTHER" id="PTHR35205:SF1">
    <property type="entry name" value="ZU5 DOMAIN-CONTAINING PROTEIN"/>
    <property type="match status" value="1"/>
</dbReference>
<evidence type="ECO:0000259" key="1">
    <source>
        <dbReference type="Pfam" id="PF17107"/>
    </source>
</evidence>
<evidence type="ECO:0000313" key="3">
    <source>
        <dbReference type="Proteomes" id="UP001396898"/>
    </source>
</evidence>
<protein>
    <recommendedName>
        <fullName evidence="1">NACHT-NTPase and P-loop NTPases N-terminal domain-containing protein</fullName>
    </recommendedName>
</protein>
<accession>A0ABR1RBQ3</accession>
<proteinExistence type="predicted"/>
<comment type="caution">
    <text evidence="2">The sequence shown here is derived from an EMBL/GenBank/DDBJ whole genome shotgun (WGS) entry which is preliminary data.</text>
</comment>
<dbReference type="PANTHER" id="PTHR35205">
    <property type="entry name" value="NB-ARC AND TPR DOMAIN PROTEIN"/>
    <property type="match status" value="1"/>
</dbReference>
<keyword evidence="3" id="KW-1185">Reference proteome</keyword>
<organism evidence="2 3">
    <name type="scientific">Apiospora marii</name>
    <dbReference type="NCBI Taxonomy" id="335849"/>
    <lineage>
        <taxon>Eukaryota</taxon>
        <taxon>Fungi</taxon>
        <taxon>Dikarya</taxon>
        <taxon>Ascomycota</taxon>
        <taxon>Pezizomycotina</taxon>
        <taxon>Sordariomycetes</taxon>
        <taxon>Xylariomycetidae</taxon>
        <taxon>Amphisphaeriales</taxon>
        <taxon>Apiosporaceae</taxon>
        <taxon>Apiospora</taxon>
    </lineage>
</organism>
<dbReference type="EMBL" id="JAQQWI010000016">
    <property type="protein sequence ID" value="KAK8008036.1"/>
    <property type="molecule type" value="Genomic_DNA"/>
</dbReference>
<dbReference type="InterPro" id="IPR031352">
    <property type="entry name" value="SesA"/>
</dbReference>
<evidence type="ECO:0000313" key="2">
    <source>
        <dbReference type="EMBL" id="KAK8008036.1"/>
    </source>
</evidence>
<dbReference type="InterPro" id="IPR027417">
    <property type="entry name" value="P-loop_NTPase"/>
</dbReference>